<accession>A0AAV7UAT4</accession>
<feature type="region of interest" description="Disordered" evidence="1">
    <location>
        <begin position="1"/>
        <end position="31"/>
    </location>
</feature>
<proteinExistence type="predicted"/>
<evidence type="ECO:0000256" key="1">
    <source>
        <dbReference type="SAM" id="MobiDB-lite"/>
    </source>
</evidence>
<protein>
    <submittedName>
        <fullName evidence="2">Uncharacterized protein</fullName>
    </submittedName>
</protein>
<evidence type="ECO:0000313" key="3">
    <source>
        <dbReference type="Proteomes" id="UP001066276"/>
    </source>
</evidence>
<sequence>MIVRAAWAESTPSPALERAEGDPTIMSLGEESRGSGTECCCHWKKALGVGAWGAQGLGLRADRATDPPLNEA</sequence>
<reference evidence="2" key="1">
    <citation type="journal article" date="2022" name="bioRxiv">
        <title>Sequencing and chromosome-scale assembly of the giantPleurodeles waltlgenome.</title>
        <authorList>
            <person name="Brown T."/>
            <person name="Elewa A."/>
            <person name="Iarovenko S."/>
            <person name="Subramanian E."/>
            <person name="Araus A.J."/>
            <person name="Petzold A."/>
            <person name="Susuki M."/>
            <person name="Suzuki K.-i.T."/>
            <person name="Hayashi T."/>
            <person name="Toyoda A."/>
            <person name="Oliveira C."/>
            <person name="Osipova E."/>
            <person name="Leigh N.D."/>
            <person name="Simon A."/>
            <person name="Yun M.H."/>
        </authorList>
    </citation>
    <scope>NUCLEOTIDE SEQUENCE</scope>
    <source>
        <strain evidence="2">20211129_DDA</strain>
        <tissue evidence="2">Liver</tissue>
    </source>
</reference>
<gene>
    <name evidence="2" type="ORF">NDU88_002518</name>
</gene>
<evidence type="ECO:0000313" key="2">
    <source>
        <dbReference type="EMBL" id="KAJ1185731.1"/>
    </source>
</evidence>
<keyword evidence="3" id="KW-1185">Reference proteome</keyword>
<dbReference type="Proteomes" id="UP001066276">
    <property type="component" value="Chromosome 3_1"/>
</dbReference>
<organism evidence="2 3">
    <name type="scientific">Pleurodeles waltl</name>
    <name type="common">Iberian ribbed newt</name>
    <dbReference type="NCBI Taxonomy" id="8319"/>
    <lineage>
        <taxon>Eukaryota</taxon>
        <taxon>Metazoa</taxon>
        <taxon>Chordata</taxon>
        <taxon>Craniata</taxon>
        <taxon>Vertebrata</taxon>
        <taxon>Euteleostomi</taxon>
        <taxon>Amphibia</taxon>
        <taxon>Batrachia</taxon>
        <taxon>Caudata</taxon>
        <taxon>Salamandroidea</taxon>
        <taxon>Salamandridae</taxon>
        <taxon>Pleurodelinae</taxon>
        <taxon>Pleurodeles</taxon>
    </lineage>
</organism>
<dbReference type="AlphaFoldDB" id="A0AAV7UAT4"/>
<comment type="caution">
    <text evidence="2">The sequence shown here is derived from an EMBL/GenBank/DDBJ whole genome shotgun (WGS) entry which is preliminary data.</text>
</comment>
<name>A0AAV7UAT4_PLEWA</name>
<dbReference type="EMBL" id="JANPWB010000005">
    <property type="protein sequence ID" value="KAJ1185731.1"/>
    <property type="molecule type" value="Genomic_DNA"/>
</dbReference>